<evidence type="ECO:0000313" key="2">
    <source>
        <dbReference type="Proteomes" id="UP000110868"/>
    </source>
</evidence>
<sequence length="90" mass="10777">MRKINLTYNKLNALDYKTIPSHQKIIYEFWFMFIDEIARIQEQIIKNWGKQCDFDTLSSIELLQPPHLTNFQTFMAPENIKLCVSSNFFN</sequence>
<accession>W8QE27</accession>
<proteinExistence type="predicted"/>
<dbReference type="RefSeq" id="YP_009021119.1">
    <property type="nucleotide sequence ID" value="NC_023848.1"/>
</dbReference>
<organism evidence="1 2">
    <name type="scientific">Chloriridovirus anopheles1</name>
    <dbReference type="NCBI Taxonomy" id="1465751"/>
    <lineage>
        <taxon>Viruses</taxon>
        <taxon>Varidnaviria</taxon>
        <taxon>Bamfordvirae</taxon>
        <taxon>Nucleocytoviricota</taxon>
        <taxon>Megaviricetes</taxon>
        <taxon>Pimascovirales</taxon>
        <taxon>Pimascovirales incertae sedis</taxon>
        <taxon>Iridoviridae</taxon>
        <taxon>Betairidovirinae</taxon>
        <taxon>Chloriridovirus</taxon>
    </lineage>
</organism>
<name>W8QE27_9VIRU</name>
<dbReference type="EMBL" id="KF938901">
    <property type="protein sequence ID" value="AHL67535.1"/>
    <property type="molecule type" value="Genomic_DNA"/>
</dbReference>
<keyword evidence="2" id="KW-1185">Reference proteome</keyword>
<dbReference type="Proteomes" id="UP000110868">
    <property type="component" value="Segment"/>
</dbReference>
<gene>
    <name evidence="1" type="ORF">AMIV_038</name>
</gene>
<dbReference type="KEGG" id="vg:18938199"/>
<evidence type="ECO:0000313" key="1">
    <source>
        <dbReference type="EMBL" id="AHL67535.1"/>
    </source>
</evidence>
<reference evidence="1 2" key="1">
    <citation type="submission" date="2013-12" db="EMBL/GenBank/DDBJ databases">
        <authorList>
            <person name="Tong Y."/>
            <person name="Zhang J."/>
            <person name="Huang Y."/>
            <person name="Li S."/>
            <person name="Pei G."/>
            <person name="Zhang Z."/>
            <person name="Mi Z."/>
            <person name="An X."/>
        </authorList>
    </citation>
    <scope>NUCLEOTIDE SEQUENCE [LARGE SCALE GENOMIC DNA]</scope>
    <source>
        <strain evidence="1">AMIV</strain>
    </source>
</reference>
<protein>
    <submittedName>
        <fullName evidence="1">Uncharacterized protein</fullName>
    </submittedName>
</protein>
<dbReference type="GeneID" id="18938199"/>